<dbReference type="PROSITE" id="PS01081">
    <property type="entry name" value="HTH_TETR_1"/>
    <property type="match status" value="1"/>
</dbReference>
<dbReference type="InterPro" id="IPR009057">
    <property type="entry name" value="Homeodomain-like_sf"/>
</dbReference>
<dbReference type="InterPro" id="IPR023772">
    <property type="entry name" value="DNA-bd_HTH_TetR-type_CS"/>
</dbReference>
<evidence type="ECO:0000313" key="7">
    <source>
        <dbReference type="EMBL" id="URI08488.1"/>
    </source>
</evidence>
<reference evidence="7" key="1">
    <citation type="submission" date="2022-05" db="EMBL/GenBank/DDBJ databases">
        <title>An RpoN-dependent PEP-CTERM gene is involved in floc formation of an Aquincola tertiaricarbonis strain.</title>
        <authorList>
            <person name="Qiu D."/>
            <person name="Xia M."/>
        </authorList>
    </citation>
    <scope>NUCLEOTIDE SEQUENCE</scope>
    <source>
        <strain evidence="7">RN12</strain>
    </source>
</reference>
<dbReference type="PRINTS" id="PR00455">
    <property type="entry name" value="HTHTETR"/>
</dbReference>
<organism evidence="7 8">
    <name type="scientific">Aquincola tertiaricarbonis</name>
    <dbReference type="NCBI Taxonomy" id="391953"/>
    <lineage>
        <taxon>Bacteria</taxon>
        <taxon>Pseudomonadati</taxon>
        <taxon>Pseudomonadota</taxon>
        <taxon>Betaproteobacteria</taxon>
        <taxon>Burkholderiales</taxon>
        <taxon>Sphaerotilaceae</taxon>
        <taxon>Aquincola</taxon>
    </lineage>
</organism>
<dbReference type="PROSITE" id="PS50977">
    <property type="entry name" value="HTH_TETR_2"/>
    <property type="match status" value="1"/>
</dbReference>
<proteinExistence type="predicted"/>
<dbReference type="SUPFAM" id="SSF48498">
    <property type="entry name" value="Tetracyclin repressor-like, C-terminal domain"/>
    <property type="match status" value="1"/>
</dbReference>
<evidence type="ECO:0000313" key="8">
    <source>
        <dbReference type="Proteomes" id="UP001056201"/>
    </source>
</evidence>
<dbReference type="InterPro" id="IPR013572">
    <property type="entry name" value="Tscrpt_reg_MAATS_C"/>
</dbReference>
<accession>A0ABY4S661</accession>
<dbReference type="InterPro" id="IPR036271">
    <property type="entry name" value="Tet_transcr_reg_TetR-rel_C_sf"/>
</dbReference>
<keyword evidence="4" id="KW-0804">Transcription</keyword>
<sequence length="208" mass="22760">MARKTKEEALATRASILDAAELLFHRQGVSRTSLHDIAAAAGVTRGAVYWHFKDKADLFSHMMDRVCLPAEDGAAAEPGPVNGSALAGLRKHLDEIFELVAHDERARHVIEIATQKVEYVDELVAVRDRHLEVRSEHVGNLVRLLEQAQAGGEVPTTQTPRELALGLHAIIDGLIDNWLLDRQAFDLQAIGGLTVDLFLAGVRAGRRA</sequence>
<evidence type="ECO:0000256" key="5">
    <source>
        <dbReference type="PROSITE-ProRule" id="PRU00335"/>
    </source>
</evidence>
<evidence type="ECO:0000256" key="2">
    <source>
        <dbReference type="ARBA" id="ARBA00023015"/>
    </source>
</evidence>
<keyword evidence="8" id="KW-1185">Reference proteome</keyword>
<evidence type="ECO:0000256" key="4">
    <source>
        <dbReference type="ARBA" id="ARBA00023163"/>
    </source>
</evidence>
<keyword evidence="1" id="KW-0678">Repressor</keyword>
<keyword evidence="2" id="KW-0805">Transcription regulation</keyword>
<protein>
    <submittedName>
        <fullName evidence="7">TetR family transcriptional regulator</fullName>
    </submittedName>
</protein>
<dbReference type="EMBL" id="CP097636">
    <property type="protein sequence ID" value="URI08488.1"/>
    <property type="molecule type" value="Genomic_DNA"/>
</dbReference>
<dbReference type="Pfam" id="PF00440">
    <property type="entry name" value="TetR_N"/>
    <property type="match status" value="1"/>
</dbReference>
<dbReference type="Gene3D" id="1.10.357.10">
    <property type="entry name" value="Tetracycline Repressor, domain 2"/>
    <property type="match status" value="1"/>
</dbReference>
<name>A0ABY4S661_AQUTE</name>
<gene>
    <name evidence="7" type="ORF">MW290_23155</name>
</gene>
<dbReference type="PANTHER" id="PTHR30055:SF240">
    <property type="entry name" value="HTH-TYPE TRANSCRIPTIONAL REGULATOR ACRR"/>
    <property type="match status" value="1"/>
</dbReference>
<feature type="DNA-binding region" description="H-T-H motif" evidence="5">
    <location>
        <begin position="33"/>
        <end position="52"/>
    </location>
</feature>
<dbReference type="SUPFAM" id="SSF46689">
    <property type="entry name" value="Homeodomain-like"/>
    <property type="match status" value="1"/>
</dbReference>
<evidence type="ECO:0000259" key="6">
    <source>
        <dbReference type="PROSITE" id="PS50977"/>
    </source>
</evidence>
<dbReference type="Proteomes" id="UP001056201">
    <property type="component" value="Chromosome 2"/>
</dbReference>
<dbReference type="PANTHER" id="PTHR30055">
    <property type="entry name" value="HTH-TYPE TRANSCRIPTIONAL REGULATOR RUTR"/>
    <property type="match status" value="1"/>
</dbReference>
<dbReference type="InterPro" id="IPR050109">
    <property type="entry name" value="HTH-type_TetR-like_transc_reg"/>
</dbReference>
<evidence type="ECO:0000256" key="1">
    <source>
        <dbReference type="ARBA" id="ARBA00022491"/>
    </source>
</evidence>
<evidence type="ECO:0000256" key="3">
    <source>
        <dbReference type="ARBA" id="ARBA00023125"/>
    </source>
</evidence>
<keyword evidence="3 5" id="KW-0238">DNA-binding</keyword>
<dbReference type="RefSeq" id="WP_250196710.1">
    <property type="nucleotide sequence ID" value="NZ_CP097636.1"/>
</dbReference>
<dbReference type="InterPro" id="IPR001647">
    <property type="entry name" value="HTH_TetR"/>
</dbReference>
<dbReference type="Pfam" id="PF08361">
    <property type="entry name" value="TetR_C_2"/>
    <property type="match status" value="1"/>
</dbReference>
<feature type="domain" description="HTH tetR-type" evidence="6">
    <location>
        <begin position="10"/>
        <end position="70"/>
    </location>
</feature>